<organism evidence="1 2">
    <name type="scientific">Sphaerotilus microaerophilus</name>
    <dbReference type="NCBI Taxonomy" id="2914710"/>
    <lineage>
        <taxon>Bacteria</taxon>
        <taxon>Pseudomonadati</taxon>
        <taxon>Pseudomonadota</taxon>
        <taxon>Betaproteobacteria</taxon>
        <taxon>Burkholderiales</taxon>
        <taxon>Sphaerotilaceae</taxon>
        <taxon>Sphaerotilus</taxon>
    </lineage>
</organism>
<dbReference type="Proteomes" id="UP001057498">
    <property type="component" value="Chromosome"/>
</dbReference>
<gene>
    <name evidence="1" type="ORF">CATMQ487_49430</name>
</gene>
<accession>A0ABM7YTI8</accession>
<evidence type="ECO:0000313" key="1">
    <source>
        <dbReference type="EMBL" id="BDI07973.1"/>
    </source>
</evidence>
<reference evidence="1" key="1">
    <citation type="submission" date="2022-04" db="EMBL/GenBank/DDBJ databases">
        <title>Whole genome sequence of Sphaerotilus sp. FB-5.</title>
        <authorList>
            <person name="Takeda M."/>
            <person name="Narihara S."/>
            <person name="Akimoto M."/>
            <person name="Akimoto R."/>
            <person name="Nishiyashiki S."/>
            <person name="Murakami T."/>
        </authorList>
    </citation>
    <scope>NUCLEOTIDE SEQUENCE</scope>
    <source>
        <strain evidence="1">FB-5</strain>
    </source>
</reference>
<name>A0ABM7YTI8_9BURK</name>
<proteinExistence type="predicted"/>
<keyword evidence="2" id="KW-1185">Reference proteome</keyword>
<sequence length="93" mass="10440">MAPFNGDSRPREPFMACVDPPFPYRIPDAGLRQPPDLLALTDLKWVMSAYVGRIDIQRLLSDSAYARRCLDEARATPSELVQRLAARVLSPLI</sequence>
<dbReference type="EMBL" id="AP025730">
    <property type="protein sequence ID" value="BDI07973.1"/>
    <property type="molecule type" value="Genomic_DNA"/>
</dbReference>
<evidence type="ECO:0000313" key="2">
    <source>
        <dbReference type="Proteomes" id="UP001057498"/>
    </source>
</evidence>
<protein>
    <submittedName>
        <fullName evidence="1">Uncharacterized protein</fullName>
    </submittedName>
</protein>